<feature type="compositionally biased region" description="Polar residues" evidence="1">
    <location>
        <begin position="16"/>
        <end position="25"/>
    </location>
</feature>
<dbReference type="Ensembl" id="ENSEAST00005080262.1">
    <property type="protein sequence ID" value="ENSEASP00005045904.1"/>
    <property type="gene ID" value="ENSEASG00005029173.1"/>
</dbReference>
<feature type="region of interest" description="Disordered" evidence="1">
    <location>
        <begin position="1"/>
        <end position="58"/>
    </location>
</feature>
<proteinExistence type="predicted"/>
<gene>
    <name evidence="2" type="primary">LOC106845617</name>
</gene>
<dbReference type="GeneTree" id="ENSGT00490000043964"/>
<reference evidence="2" key="2">
    <citation type="submission" date="2025-08" db="UniProtKB">
        <authorList>
            <consortium name="Ensembl"/>
        </authorList>
    </citation>
    <scope>IDENTIFICATION</scope>
</reference>
<reference evidence="2" key="3">
    <citation type="submission" date="2025-09" db="UniProtKB">
        <authorList>
            <consortium name="Ensembl"/>
        </authorList>
    </citation>
    <scope>IDENTIFICATION</scope>
</reference>
<organism evidence="2 3">
    <name type="scientific">Equus asinus</name>
    <name type="common">Donkey</name>
    <name type="synonym">Equus africanus asinus</name>
    <dbReference type="NCBI Taxonomy" id="9793"/>
    <lineage>
        <taxon>Eukaryota</taxon>
        <taxon>Metazoa</taxon>
        <taxon>Chordata</taxon>
        <taxon>Craniata</taxon>
        <taxon>Vertebrata</taxon>
        <taxon>Euteleostomi</taxon>
        <taxon>Mammalia</taxon>
        <taxon>Eutheria</taxon>
        <taxon>Laurasiatheria</taxon>
        <taxon>Perissodactyla</taxon>
        <taxon>Equidae</taxon>
        <taxon>Equus</taxon>
    </lineage>
</organism>
<accession>A0A9L0IYD8</accession>
<dbReference type="AlphaFoldDB" id="A0A9L0IYD8"/>
<reference evidence="2 3" key="1">
    <citation type="journal article" date="2020" name="Nat. Commun.">
        <title>Donkey genomes provide new insights into domestication and selection for coat color.</title>
        <authorList>
            <person name="Wang"/>
            <person name="C."/>
            <person name="Li"/>
            <person name="H."/>
            <person name="Guo"/>
            <person name="Y."/>
            <person name="Huang"/>
            <person name="J."/>
            <person name="Sun"/>
            <person name="Y."/>
            <person name="Min"/>
            <person name="J."/>
            <person name="Wang"/>
            <person name="J."/>
            <person name="Fang"/>
            <person name="X."/>
            <person name="Zhao"/>
            <person name="Z."/>
            <person name="Wang"/>
            <person name="S."/>
            <person name="Zhang"/>
            <person name="Y."/>
            <person name="Liu"/>
            <person name="Q."/>
            <person name="Jiang"/>
            <person name="Q."/>
            <person name="Wang"/>
            <person name="X."/>
            <person name="Guo"/>
            <person name="Y."/>
            <person name="Yang"/>
            <person name="C."/>
            <person name="Wang"/>
            <person name="Y."/>
            <person name="Tian"/>
            <person name="F."/>
            <person name="Zhuang"/>
            <person name="G."/>
            <person name="Fan"/>
            <person name="Y."/>
            <person name="Gao"/>
            <person name="Q."/>
            <person name="Li"/>
            <person name="Y."/>
            <person name="Ju"/>
            <person name="Z."/>
            <person name="Li"/>
            <person name="J."/>
            <person name="Li"/>
            <person name="R."/>
            <person name="Hou"/>
            <person name="M."/>
            <person name="Yang"/>
            <person name="G."/>
            <person name="Liu"/>
            <person name="G."/>
            <person name="Liu"/>
            <person name="W."/>
            <person name="Guo"/>
            <person name="J."/>
            <person name="Pan"/>
            <person name="S."/>
            <person name="Fan"/>
            <person name="G."/>
            <person name="Zhang"/>
            <person name="W."/>
            <person name="Zhang"/>
            <person name="R."/>
            <person name="Yu"/>
            <person name="J."/>
            <person name="Zhang"/>
            <person name="X."/>
            <person name="Yin"/>
            <person name="Q."/>
            <person name="Ji"/>
            <person name="C."/>
            <person name="Jin"/>
            <person name="Y."/>
            <person name="Yue"/>
            <person name="G."/>
            <person name="Liu"/>
            <person name="M."/>
            <person name="Xu"/>
            <person name="J."/>
            <person name="Liu"/>
            <person name="S."/>
            <person name="Jordana"/>
            <person name="J."/>
            <person name="Noce"/>
            <person name="A."/>
            <person name="Amills"/>
            <person name="M."/>
            <person name="Wu"/>
            <person name="D.D."/>
            <person name="Li"/>
            <person name="S."/>
            <person name="Zhou"/>
            <person name="X. and Zhong"/>
            <person name="J."/>
        </authorList>
    </citation>
    <scope>NUCLEOTIDE SEQUENCE [LARGE SCALE GENOMIC DNA]</scope>
</reference>
<feature type="region of interest" description="Disordered" evidence="1">
    <location>
        <begin position="140"/>
        <end position="163"/>
    </location>
</feature>
<keyword evidence="3" id="KW-1185">Reference proteome</keyword>
<protein>
    <submittedName>
        <fullName evidence="2">Uncharacterized protein</fullName>
    </submittedName>
</protein>
<sequence length="252" mass="26549">RVPLVVGGLGPRLHPTWSSQVSQASGAGVTAPKEGPEGGGGEAGGANATCWENAPPPPPPPVLESLISWQRGFGTSADTKVFIAKGSSAAPGPRLSTLPPQLQLPVPRDQLRFLGPPRLPSCRVAQDFNPFTRGMACTPTRNEENKGSGLSQAATSLGGGPVSLSRSEELLTRISTELTNEALFIAGYHMNPVPTKGKQTQDRGTQISNHVFFTKTRGTDTRSDRNRTRTKAHLLPSPCDKGTLPSSLTSGR</sequence>
<evidence type="ECO:0000313" key="3">
    <source>
        <dbReference type="Proteomes" id="UP000694387"/>
    </source>
</evidence>
<feature type="region of interest" description="Disordered" evidence="1">
    <location>
        <begin position="216"/>
        <end position="252"/>
    </location>
</feature>
<evidence type="ECO:0000256" key="1">
    <source>
        <dbReference type="SAM" id="MobiDB-lite"/>
    </source>
</evidence>
<name>A0A9L0IYD8_EQUAS</name>
<evidence type="ECO:0000313" key="2">
    <source>
        <dbReference type="Ensembl" id="ENSEASP00005045904.1"/>
    </source>
</evidence>
<dbReference type="Proteomes" id="UP000694387">
    <property type="component" value="Chromosome 14"/>
</dbReference>
<feature type="compositionally biased region" description="Basic and acidic residues" evidence="1">
    <location>
        <begin position="217"/>
        <end position="227"/>
    </location>
</feature>